<accession>A0A147KJQ0</accession>
<evidence type="ECO:0000256" key="2">
    <source>
        <dbReference type="ARBA" id="ARBA00004651"/>
    </source>
</evidence>
<evidence type="ECO:0000256" key="9">
    <source>
        <dbReference type="ARBA" id="ARBA00047816"/>
    </source>
</evidence>
<evidence type="ECO:0000256" key="10">
    <source>
        <dbReference type="PIRNR" id="PIRNR017385"/>
    </source>
</evidence>
<evidence type="ECO:0000256" key="1">
    <source>
        <dbReference type="ARBA" id="ARBA00002536"/>
    </source>
</evidence>
<dbReference type="InterPro" id="IPR021050">
    <property type="entry name" value="Cyt_c_oxidase_su4_actinobac"/>
</dbReference>
<dbReference type="GO" id="GO:0005886">
    <property type="term" value="C:plasma membrane"/>
    <property type="evidence" value="ECO:0007669"/>
    <property type="project" value="UniProtKB-SubCell"/>
</dbReference>
<dbReference type="GO" id="GO:0004129">
    <property type="term" value="F:cytochrome-c oxidase activity"/>
    <property type="evidence" value="ECO:0007669"/>
    <property type="project" value="UniProtKB-EC"/>
</dbReference>
<dbReference type="OrthoDB" id="5244617at2"/>
<feature type="transmembrane region" description="Helical" evidence="11">
    <location>
        <begin position="117"/>
        <end position="135"/>
    </location>
</feature>
<name>A0A147KJQ0_THECS</name>
<dbReference type="PATRIC" id="fig|665004.4.peg.3213"/>
<evidence type="ECO:0000256" key="6">
    <source>
        <dbReference type="ARBA" id="ARBA00022967"/>
    </source>
</evidence>
<keyword evidence="13" id="KW-1185">Reference proteome</keyword>
<sequence length="141" mass="15871">MRVQALLFMGVSSFFGAMAVIYALASWYFVGEIEWTGTVTLLIAIGFGWMVGFWLLQATRRSERYHGLPPEERIDAEIDEGAGEYGFFSPHSWWPLFVAMSVAFTAVGVAVGWWMAAIGALALILTVIGWVFEYYRGEFQH</sequence>
<dbReference type="PIRSF" id="PIRSF017385">
    <property type="entry name" value="CtaF"/>
    <property type="match status" value="1"/>
</dbReference>
<dbReference type="AlphaFoldDB" id="A0A147KJQ0"/>
<evidence type="ECO:0000256" key="7">
    <source>
        <dbReference type="ARBA" id="ARBA00022989"/>
    </source>
</evidence>
<dbReference type="RefSeq" id="WP_068757565.1">
    <property type="nucleotide sequence ID" value="NZ_KQ950183.1"/>
</dbReference>
<keyword evidence="5 11" id="KW-0812">Transmembrane</keyword>
<keyword evidence="6 10" id="KW-1278">Translocase</keyword>
<keyword evidence="4 10" id="KW-1003">Cell membrane</keyword>
<dbReference type="STRING" id="665004.AC529_06755"/>
<evidence type="ECO:0000256" key="8">
    <source>
        <dbReference type="ARBA" id="ARBA00023136"/>
    </source>
</evidence>
<dbReference type="GO" id="GO:0022900">
    <property type="term" value="P:electron transport chain"/>
    <property type="evidence" value="ECO:0007669"/>
    <property type="project" value="InterPro"/>
</dbReference>
<comment type="subunit">
    <text evidence="10">Associates with subunits I, II and III to form cytochrome c oxidase.</text>
</comment>
<reference evidence="13" key="1">
    <citation type="journal article" date="2017" name="Acta Aliment.">
        <title>Plant polysaccharide degrading enzyme system of Thermpbifida cellulosilytica TB100 revealed by de novo genome project data.</title>
        <authorList>
            <person name="Toth A."/>
            <person name="Baka E."/>
            <person name="Luzics S."/>
            <person name="Bata-Vidacs I."/>
            <person name="Nagy I."/>
            <person name="Balint B."/>
            <person name="Herceg R."/>
            <person name="Olasz F."/>
            <person name="Wilk T."/>
            <person name="Nagy T."/>
            <person name="Kriszt B."/>
            <person name="Nagy I."/>
            <person name="Kukolya J."/>
        </authorList>
    </citation>
    <scope>NUCLEOTIDE SEQUENCE [LARGE SCALE GENOMIC DNA]</scope>
    <source>
        <strain evidence="13">TB100</strain>
    </source>
</reference>
<dbReference type="Proteomes" id="UP000074382">
    <property type="component" value="Unassembled WGS sequence"/>
</dbReference>
<comment type="caution">
    <text evidence="12">The sequence shown here is derived from an EMBL/GenBank/DDBJ whole genome shotgun (WGS) entry which is preliminary data.</text>
</comment>
<comment type="similarity">
    <text evidence="3 10">Belongs to the cytochrome c oxidase bacterial subunit CtaF family.</text>
</comment>
<comment type="subcellular location">
    <subcellularLocation>
        <location evidence="2">Cell membrane</location>
        <topology evidence="2">Multi-pass membrane protein</topology>
    </subcellularLocation>
</comment>
<comment type="function">
    <text evidence="1 10">Part of cytochrome c oxidase, its function is unknown.</text>
</comment>
<evidence type="ECO:0000256" key="3">
    <source>
        <dbReference type="ARBA" id="ARBA00006870"/>
    </source>
</evidence>
<feature type="transmembrane region" description="Helical" evidence="11">
    <location>
        <begin position="7"/>
        <end position="29"/>
    </location>
</feature>
<keyword evidence="7 11" id="KW-1133">Transmembrane helix</keyword>
<feature type="transmembrane region" description="Helical" evidence="11">
    <location>
        <begin position="35"/>
        <end position="56"/>
    </location>
</feature>
<dbReference type="EC" id="7.1.1.9" evidence="10"/>
<keyword evidence="8 10" id="KW-0472">Membrane</keyword>
<protein>
    <recommendedName>
        <fullName evidence="10">Cytochrome c oxidase polypeptide 4</fullName>
        <ecNumber evidence="10">7.1.1.9</ecNumber>
    </recommendedName>
    <alternativeName>
        <fullName evidence="10">Cytochrome aa3 subunit 4</fullName>
    </alternativeName>
    <alternativeName>
        <fullName evidence="10">Cytochrome c oxidase polypeptide IV</fullName>
    </alternativeName>
</protein>
<evidence type="ECO:0000313" key="12">
    <source>
        <dbReference type="EMBL" id="KUP97520.1"/>
    </source>
</evidence>
<evidence type="ECO:0000256" key="11">
    <source>
        <dbReference type="SAM" id="Phobius"/>
    </source>
</evidence>
<evidence type="ECO:0000256" key="5">
    <source>
        <dbReference type="ARBA" id="ARBA00022692"/>
    </source>
</evidence>
<comment type="catalytic activity">
    <reaction evidence="9 10">
        <text>4 Fe(II)-[cytochrome c] + O2 + 8 H(+)(in) = 4 Fe(III)-[cytochrome c] + 2 H2O + 4 H(+)(out)</text>
        <dbReference type="Rhea" id="RHEA:11436"/>
        <dbReference type="Rhea" id="RHEA-COMP:10350"/>
        <dbReference type="Rhea" id="RHEA-COMP:14399"/>
        <dbReference type="ChEBI" id="CHEBI:15377"/>
        <dbReference type="ChEBI" id="CHEBI:15378"/>
        <dbReference type="ChEBI" id="CHEBI:15379"/>
        <dbReference type="ChEBI" id="CHEBI:29033"/>
        <dbReference type="ChEBI" id="CHEBI:29034"/>
        <dbReference type="EC" id="7.1.1.9"/>
    </reaction>
</comment>
<gene>
    <name evidence="12" type="ORF">AC529_06755</name>
</gene>
<dbReference type="EMBL" id="LGEM01000024">
    <property type="protein sequence ID" value="KUP97520.1"/>
    <property type="molecule type" value="Genomic_DNA"/>
</dbReference>
<dbReference type="Pfam" id="PF12270">
    <property type="entry name" value="Cyt_c_ox_IV"/>
    <property type="match status" value="1"/>
</dbReference>
<evidence type="ECO:0000313" key="13">
    <source>
        <dbReference type="Proteomes" id="UP000074382"/>
    </source>
</evidence>
<proteinExistence type="inferred from homology"/>
<organism evidence="12 13">
    <name type="scientific">Thermobifida cellulosilytica TB100</name>
    <dbReference type="NCBI Taxonomy" id="665004"/>
    <lineage>
        <taxon>Bacteria</taxon>
        <taxon>Bacillati</taxon>
        <taxon>Actinomycetota</taxon>
        <taxon>Actinomycetes</taxon>
        <taxon>Streptosporangiales</taxon>
        <taxon>Nocardiopsidaceae</taxon>
        <taxon>Thermobifida</taxon>
    </lineage>
</organism>
<evidence type="ECO:0000256" key="4">
    <source>
        <dbReference type="ARBA" id="ARBA00022475"/>
    </source>
</evidence>